<dbReference type="InterPro" id="IPR043137">
    <property type="entry name" value="GGT_ssub_C"/>
</dbReference>
<dbReference type="Gene3D" id="3.60.20.40">
    <property type="match status" value="1"/>
</dbReference>
<dbReference type="PANTHER" id="PTHR43881:SF1">
    <property type="entry name" value="GAMMA-GLUTAMYLTRANSPEPTIDASE (AFU_ORTHOLOGUE AFUA_4G13580)"/>
    <property type="match status" value="1"/>
</dbReference>
<dbReference type="SUPFAM" id="SSF56235">
    <property type="entry name" value="N-terminal nucleophile aminohydrolases (Ntn hydrolases)"/>
    <property type="match status" value="1"/>
</dbReference>
<dbReference type="Gene3D" id="1.10.246.130">
    <property type="match status" value="1"/>
</dbReference>
<dbReference type="InterPro" id="IPR029055">
    <property type="entry name" value="Ntn_hydrolases_N"/>
</dbReference>
<comment type="caution">
    <text evidence="2">The sequence shown here is derived from an EMBL/GenBank/DDBJ whole genome shotgun (WGS) entry which is preliminary data.</text>
</comment>
<gene>
    <name evidence="2" type="ORF">DI556_21525</name>
</gene>
<evidence type="ECO:0000313" key="3">
    <source>
        <dbReference type="Proteomes" id="UP000249185"/>
    </source>
</evidence>
<protein>
    <recommendedName>
        <fullName evidence="4">Gamma-glutamyltransferase</fullName>
    </recommendedName>
</protein>
<evidence type="ECO:0008006" key="4">
    <source>
        <dbReference type="Google" id="ProtNLM"/>
    </source>
</evidence>
<name>A0A2W5MXI4_RHOSU</name>
<evidence type="ECO:0000313" key="2">
    <source>
        <dbReference type="EMBL" id="PZQ45991.1"/>
    </source>
</evidence>
<organism evidence="2 3">
    <name type="scientific">Rhodovulum sulfidophilum</name>
    <name type="common">Rhodobacter sulfidophilus</name>
    <dbReference type="NCBI Taxonomy" id="35806"/>
    <lineage>
        <taxon>Bacteria</taxon>
        <taxon>Pseudomonadati</taxon>
        <taxon>Pseudomonadota</taxon>
        <taxon>Alphaproteobacteria</taxon>
        <taxon>Rhodobacterales</taxon>
        <taxon>Paracoccaceae</taxon>
        <taxon>Rhodovulum</taxon>
    </lineage>
</organism>
<dbReference type="AlphaFoldDB" id="A0A2W5MXI4"/>
<dbReference type="EMBL" id="QFPW01000033">
    <property type="protein sequence ID" value="PZQ45991.1"/>
    <property type="molecule type" value="Genomic_DNA"/>
</dbReference>
<dbReference type="PRINTS" id="PR01210">
    <property type="entry name" value="GGTRANSPTASE"/>
</dbReference>
<reference evidence="2 3" key="1">
    <citation type="submission" date="2017-08" db="EMBL/GenBank/DDBJ databases">
        <title>Infants hospitalized years apart are colonized by the same room-sourced microbial strains.</title>
        <authorList>
            <person name="Brooks B."/>
            <person name="Olm M.R."/>
            <person name="Firek B.A."/>
            <person name="Baker R."/>
            <person name="Thomas B.C."/>
            <person name="Morowitz M.J."/>
            <person name="Banfield J.F."/>
        </authorList>
    </citation>
    <scope>NUCLEOTIDE SEQUENCE [LARGE SCALE GENOMIC DNA]</scope>
    <source>
        <strain evidence="2">S2_005_002_R2_34</strain>
    </source>
</reference>
<sequence length="600" mass="64070">MANRAEGSSYMEQGDRVRPRTTRPTIYGLRSVISTGHWLTTHAGVRMLLAGGNAFDATVAAVFAAAVVEPASSFSFGSEAVFTFSDARGGRLGTLCGQGGAPARATLDHFASLGLGCIPTGPGRGAPLAFTTPGMFGAALAMLSDYGTKSFAEAIEPALDYARDGIANYEYMVNRIEPAALSQFDLFPPGGSDVFFTNRRSNTPGTRMRQAALAATLTHLRDASEAAEGYRRDKIAAARRCFYTGEIARMITEEVAAVGGLLGAEDLAGFREEIEEPVSTSFQGYEIHGQSFWSQAPIMMQVLNMLESIDLVALGHNSAQYVHVLTETMKLAFADREAFYGDPDFTPIPKAGLLDKAYARARAELIDPATAARALPEPGAPWLFSGEAEQNVIPVEWADVTPSLEKLESGTTHISVVDGEGNFVAATPSGGAFSKSVFLSKLGFTLSTRSEMFNLVPGHPNCLAPGKRPRTSLVSYLVTKGGEPVMTVGCPGGDAQVQANLQIFLNTVLWKMKPQEAVEAPRFATMAVPNSFYPHTYHKGKLALEDGFDAAVIAELERRGHEITRVATCGMGATITSREAATGVLATSADPRRSCYAYGW</sequence>
<feature type="region of interest" description="Disordered" evidence="1">
    <location>
        <begin position="1"/>
        <end position="21"/>
    </location>
</feature>
<proteinExistence type="predicted"/>
<dbReference type="Pfam" id="PF01019">
    <property type="entry name" value="G_glu_transpept"/>
    <property type="match status" value="1"/>
</dbReference>
<dbReference type="InterPro" id="IPR043138">
    <property type="entry name" value="GGT_lsub"/>
</dbReference>
<accession>A0A2W5MXI4</accession>
<dbReference type="InterPro" id="IPR052896">
    <property type="entry name" value="GGT-like_enzyme"/>
</dbReference>
<dbReference type="Proteomes" id="UP000249185">
    <property type="component" value="Unassembled WGS sequence"/>
</dbReference>
<evidence type="ECO:0000256" key="1">
    <source>
        <dbReference type="SAM" id="MobiDB-lite"/>
    </source>
</evidence>
<dbReference type="PANTHER" id="PTHR43881">
    <property type="entry name" value="GAMMA-GLUTAMYLTRANSPEPTIDASE (AFU_ORTHOLOGUE AFUA_4G13580)"/>
    <property type="match status" value="1"/>
</dbReference>